<keyword evidence="5 13" id="KW-0999">Mitochondrion inner membrane</keyword>
<evidence type="ECO:0000256" key="9">
    <source>
        <dbReference type="ARBA" id="ARBA00023128"/>
    </source>
</evidence>
<evidence type="ECO:0000256" key="7">
    <source>
        <dbReference type="ARBA" id="ARBA00022927"/>
    </source>
</evidence>
<accession>A0A1E4TFS8</accession>
<evidence type="ECO:0000256" key="10">
    <source>
        <dbReference type="ARBA" id="ARBA00023136"/>
    </source>
</evidence>
<keyword evidence="9 13" id="KW-0496">Mitochondrion</keyword>
<dbReference type="AlphaFoldDB" id="A0A1E4TFS8"/>
<proteinExistence type="inferred from homology"/>
<keyword evidence="12 13" id="KW-0143">Chaperone</keyword>
<evidence type="ECO:0000313" key="15">
    <source>
        <dbReference type="EMBL" id="ODV90632.1"/>
    </source>
</evidence>
<keyword evidence="6" id="KW-0862">Zinc</keyword>
<dbReference type="Pfam" id="PF02953">
    <property type="entry name" value="zf-Tim10_DDP"/>
    <property type="match status" value="1"/>
</dbReference>
<evidence type="ECO:0000259" key="14">
    <source>
        <dbReference type="Pfam" id="PF02953"/>
    </source>
</evidence>
<gene>
    <name evidence="15" type="ORF">CANCADRAFT_25083</name>
</gene>
<dbReference type="GO" id="GO:0042719">
    <property type="term" value="C:mitochondrial intermembrane space chaperone complex"/>
    <property type="evidence" value="ECO:0007669"/>
    <property type="project" value="EnsemblFungi"/>
</dbReference>
<dbReference type="InterPro" id="IPR035427">
    <property type="entry name" value="Tim10-like_dom_sf"/>
</dbReference>
<feature type="domain" description="Tim10-like" evidence="14">
    <location>
        <begin position="27"/>
        <end position="87"/>
    </location>
</feature>
<comment type="subcellular location">
    <subcellularLocation>
        <location evidence="1 13">Mitochondrion inner membrane</location>
        <topology evidence="1 13">Peripheral membrane protein</topology>
        <orientation evidence="1 13">Intermembrane side</orientation>
    </subcellularLocation>
</comment>
<dbReference type="OrthoDB" id="7813104at2759"/>
<keyword evidence="4" id="KW-0479">Metal-binding</keyword>
<evidence type="ECO:0000256" key="2">
    <source>
        <dbReference type="ARBA" id="ARBA00006720"/>
    </source>
</evidence>
<evidence type="ECO:0000256" key="13">
    <source>
        <dbReference type="RuleBase" id="RU367043"/>
    </source>
</evidence>
<keyword evidence="11 13" id="KW-1015">Disulfide bond</keyword>
<keyword evidence="10" id="KW-0472">Membrane</keyword>
<evidence type="ECO:0000256" key="8">
    <source>
        <dbReference type="ARBA" id="ARBA00023010"/>
    </source>
</evidence>
<keyword evidence="3 13" id="KW-0813">Transport</keyword>
<comment type="domain">
    <text evidence="13">The twin CX3C motif contains 4 conserved Cys residues that form 2 disulfide bonds in the mitochondrial intermembrane space.</text>
</comment>
<dbReference type="Proteomes" id="UP000095023">
    <property type="component" value="Unassembled WGS sequence"/>
</dbReference>
<evidence type="ECO:0000256" key="12">
    <source>
        <dbReference type="ARBA" id="ARBA00023186"/>
    </source>
</evidence>
<comment type="function">
    <text evidence="13">Mitochondrial intermembrane chaperone that participates in the import and insertion of some multi-pass transmembrane proteins into the mitochondrial inner membrane. Also required for the transfer of beta-barrel precursors from the TOM complex to the sorting and assembly machinery (SAM complex) of the outer membrane. Acts as a chaperone-like protein that protects the hydrophobic precursors from aggregation and guide them through the mitochondrial intermembrane space.</text>
</comment>
<dbReference type="GO" id="GO:0046872">
    <property type="term" value="F:metal ion binding"/>
    <property type="evidence" value="ECO:0007669"/>
    <property type="project" value="UniProtKB-KW"/>
</dbReference>
<name>A0A1E4TFS8_9ASCO</name>
<reference evidence="16" key="1">
    <citation type="submission" date="2016-02" db="EMBL/GenBank/DDBJ databases">
        <title>Comparative genomics of biotechnologically important yeasts.</title>
        <authorList>
            <consortium name="DOE Joint Genome Institute"/>
            <person name="Riley R."/>
            <person name="Haridas S."/>
            <person name="Wolfe K.H."/>
            <person name="Lopes M.R."/>
            <person name="Hittinger C.T."/>
            <person name="Goker M."/>
            <person name="Salamov A."/>
            <person name="Wisecaver J."/>
            <person name="Long T.M."/>
            <person name="Aerts A.L."/>
            <person name="Barry K."/>
            <person name="Choi C."/>
            <person name="Clum A."/>
            <person name="Coughlan A.Y."/>
            <person name="Deshpande S."/>
            <person name="Douglass A.P."/>
            <person name="Hanson S.J."/>
            <person name="Klenk H.-P."/>
            <person name="Labutti K."/>
            <person name="Lapidus A."/>
            <person name="Lindquist E."/>
            <person name="Lipzen A."/>
            <person name="Meier-Kolthoff J.P."/>
            <person name="Ohm R.A."/>
            <person name="Otillar R.P."/>
            <person name="Pangilinan J."/>
            <person name="Peng Y."/>
            <person name="Rokas A."/>
            <person name="Rosa C.A."/>
            <person name="Scheuner C."/>
            <person name="Sibirny A.A."/>
            <person name="Slot J.C."/>
            <person name="Stielow J.B."/>
            <person name="Sun H."/>
            <person name="Kurtzman C.P."/>
            <person name="Blackwell M."/>
            <person name="Jeffries T.W."/>
            <person name="Grigoriev I.V."/>
        </authorList>
    </citation>
    <scope>NUCLEOTIDE SEQUENCE [LARGE SCALE GENOMIC DNA]</scope>
    <source>
        <strain evidence="16">NRRL Y-17796</strain>
    </source>
</reference>
<evidence type="ECO:0000256" key="3">
    <source>
        <dbReference type="ARBA" id="ARBA00022448"/>
    </source>
</evidence>
<dbReference type="GO" id="GO:0005743">
    <property type="term" value="C:mitochondrial inner membrane"/>
    <property type="evidence" value="ECO:0007669"/>
    <property type="project" value="UniProtKB-SubCell"/>
</dbReference>
<keyword evidence="7 13" id="KW-0653">Protein transport</keyword>
<dbReference type="GO" id="GO:0045039">
    <property type="term" value="P:protein insertion into mitochondrial inner membrane"/>
    <property type="evidence" value="ECO:0007669"/>
    <property type="project" value="EnsemblFungi"/>
</dbReference>
<evidence type="ECO:0000256" key="5">
    <source>
        <dbReference type="ARBA" id="ARBA00022792"/>
    </source>
</evidence>
<sequence>MSAISSLFGKQPKDDEQTVLKQQLQEKIKQEFAVANISELVNRLTENCFNNCITTPTGSLDTNDQNCISQCATKYTQAWNIISKTYIQLARH</sequence>
<keyword evidence="16" id="KW-1185">Reference proteome</keyword>
<dbReference type="FunFam" id="1.10.287.810:FF:000001">
    <property type="entry name" value="mitochondrial import inner membrane translocase subunit TIM13"/>
    <property type="match status" value="1"/>
</dbReference>
<evidence type="ECO:0000256" key="6">
    <source>
        <dbReference type="ARBA" id="ARBA00022833"/>
    </source>
</evidence>
<dbReference type="InterPro" id="IPR004217">
    <property type="entry name" value="Tim10-like"/>
</dbReference>
<dbReference type="EMBL" id="KV453842">
    <property type="protein sequence ID" value="ODV90632.1"/>
    <property type="molecule type" value="Genomic_DNA"/>
</dbReference>
<organism evidence="15 16">
    <name type="scientific">Tortispora caseinolytica NRRL Y-17796</name>
    <dbReference type="NCBI Taxonomy" id="767744"/>
    <lineage>
        <taxon>Eukaryota</taxon>
        <taxon>Fungi</taxon>
        <taxon>Dikarya</taxon>
        <taxon>Ascomycota</taxon>
        <taxon>Saccharomycotina</taxon>
        <taxon>Trigonopsidomycetes</taxon>
        <taxon>Trigonopsidales</taxon>
        <taxon>Trigonopsidaceae</taxon>
        <taxon>Tortispora</taxon>
    </lineage>
</organism>
<comment type="subunit">
    <text evidence="13">Heterohexamer.</text>
</comment>
<protein>
    <recommendedName>
        <fullName evidence="13">Mitochondrial import inner membrane translocase subunit</fullName>
    </recommendedName>
</protein>
<dbReference type="Gene3D" id="1.10.287.810">
    <property type="entry name" value="Mitochondrial import inner membrane translocase subunit tim13 like domains"/>
    <property type="match status" value="1"/>
</dbReference>
<evidence type="ECO:0000313" key="16">
    <source>
        <dbReference type="Proteomes" id="UP000095023"/>
    </source>
</evidence>
<dbReference type="GO" id="GO:0015031">
    <property type="term" value="P:protein transport"/>
    <property type="evidence" value="ECO:0007669"/>
    <property type="project" value="UniProtKB-KW"/>
</dbReference>
<evidence type="ECO:0000256" key="1">
    <source>
        <dbReference type="ARBA" id="ARBA00004137"/>
    </source>
</evidence>
<dbReference type="GO" id="GO:0140318">
    <property type="term" value="F:protein transporter activity"/>
    <property type="evidence" value="ECO:0007669"/>
    <property type="project" value="EnsemblFungi"/>
</dbReference>
<evidence type="ECO:0000256" key="4">
    <source>
        <dbReference type="ARBA" id="ARBA00022723"/>
    </source>
</evidence>
<dbReference type="SUPFAM" id="SSF144122">
    <property type="entry name" value="Tim10-like"/>
    <property type="match status" value="1"/>
</dbReference>
<comment type="similarity">
    <text evidence="2 13">Belongs to the small Tim family.</text>
</comment>
<keyword evidence="8 13" id="KW-0811">Translocation</keyword>
<evidence type="ECO:0000256" key="11">
    <source>
        <dbReference type="ARBA" id="ARBA00023157"/>
    </source>
</evidence>